<comment type="caution">
    <text evidence="5">The sequence shown here is derived from an EMBL/GenBank/DDBJ whole genome shotgun (WGS) entry which is preliminary data.</text>
</comment>
<keyword evidence="2" id="KW-0326">Glycosidase</keyword>
<dbReference type="Proteomes" id="UP001247805">
    <property type="component" value="Unassembled WGS sequence"/>
</dbReference>
<organism evidence="5 6">
    <name type="scientific">Paraglaciecola aquimarina</name>
    <dbReference type="NCBI Taxonomy" id="1235557"/>
    <lineage>
        <taxon>Bacteria</taxon>
        <taxon>Pseudomonadati</taxon>
        <taxon>Pseudomonadota</taxon>
        <taxon>Gammaproteobacteria</taxon>
        <taxon>Alteromonadales</taxon>
        <taxon>Alteromonadaceae</taxon>
        <taxon>Paraglaciecola</taxon>
    </lineage>
</organism>
<name>A0ABU3SXP6_9ALTE</name>
<evidence type="ECO:0000256" key="1">
    <source>
        <dbReference type="ARBA" id="ARBA00022801"/>
    </source>
</evidence>
<dbReference type="Pfam" id="PF02449">
    <property type="entry name" value="Glyco_hydro_42"/>
    <property type="match status" value="1"/>
</dbReference>
<dbReference type="InterPro" id="IPR013529">
    <property type="entry name" value="Glyco_hydro_42_N"/>
</dbReference>
<dbReference type="GO" id="GO:0016787">
    <property type="term" value="F:hydrolase activity"/>
    <property type="evidence" value="ECO:0007669"/>
    <property type="project" value="UniProtKB-KW"/>
</dbReference>
<feature type="signal peptide" evidence="3">
    <location>
        <begin position="1"/>
        <end position="22"/>
    </location>
</feature>
<keyword evidence="1 5" id="KW-0378">Hydrolase</keyword>
<keyword evidence="3" id="KW-0732">Signal</keyword>
<gene>
    <name evidence="5" type="ORF">RS130_13330</name>
</gene>
<proteinExistence type="predicted"/>
<reference evidence="5 6" key="1">
    <citation type="submission" date="2023-10" db="EMBL/GenBank/DDBJ databases">
        <title>Glaciecola aquimarina strain GGW-M5 nov., isolated from a coastal seawater.</title>
        <authorList>
            <person name="Bayburt H."/>
            <person name="Kim J.M."/>
            <person name="Choi B.J."/>
            <person name="Jeon C.O."/>
        </authorList>
    </citation>
    <scope>NUCLEOTIDE SEQUENCE [LARGE SCALE GENOMIC DNA]</scope>
    <source>
        <strain evidence="5 6">KCTC 32108</strain>
    </source>
</reference>
<dbReference type="InterPro" id="IPR017853">
    <property type="entry name" value="GH"/>
</dbReference>
<dbReference type="CDD" id="cd03143">
    <property type="entry name" value="A4_beta-galactosidase_middle_domain"/>
    <property type="match status" value="1"/>
</dbReference>
<dbReference type="RefSeq" id="WP_316026347.1">
    <property type="nucleotide sequence ID" value="NZ_JAWDIO010000002.1"/>
</dbReference>
<evidence type="ECO:0000313" key="6">
    <source>
        <dbReference type="Proteomes" id="UP001247805"/>
    </source>
</evidence>
<evidence type="ECO:0000256" key="3">
    <source>
        <dbReference type="SAM" id="SignalP"/>
    </source>
</evidence>
<evidence type="ECO:0000259" key="4">
    <source>
        <dbReference type="Pfam" id="PF02449"/>
    </source>
</evidence>
<dbReference type="Gene3D" id="3.20.20.80">
    <property type="entry name" value="Glycosidases"/>
    <property type="match status" value="1"/>
</dbReference>
<keyword evidence="6" id="KW-1185">Reference proteome</keyword>
<feature type="domain" description="Glycoside hydrolase family 42 N-terminal" evidence="4">
    <location>
        <begin position="313"/>
        <end position="536"/>
    </location>
</feature>
<protein>
    <submittedName>
        <fullName evidence="5">Glycoside hydrolase family 42</fullName>
    </submittedName>
</protein>
<dbReference type="SUPFAM" id="SSF51445">
    <property type="entry name" value="(Trans)glycosidases"/>
    <property type="match status" value="1"/>
</dbReference>
<feature type="chain" id="PRO_5046707807" evidence="3">
    <location>
        <begin position="23"/>
        <end position="803"/>
    </location>
</feature>
<dbReference type="Gene3D" id="3.40.50.880">
    <property type="match status" value="1"/>
</dbReference>
<accession>A0ABU3SXP6</accession>
<evidence type="ECO:0000256" key="2">
    <source>
        <dbReference type="ARBA" id="ARBA00023295"/>
    </source>
</evidence>
<sequence length="803" mass="91361">MNKNRPKILLISCLTLCMLACSNNVEDRALLTTLAHSNAITLPASELEQQAREKMNTLQTMMSQAKKVGIDVTREETTLWFSEQFLTFANWDESNPKAIERLFGYEKYYANEKQRLAVELPDFERTKVIEILNQGINTLGQEMRGEIKRRPVRKVDWQNTAAGNNILVNKGKPVFPYDYFSKTVGQPLTNTELYNDHIGAMHSRSLNSFLINQDSSLNKKQLSKLTNIPDTNIGFVMSWLMGIPDWLEKQEPEIYKGRSLFTGFDIDNPRARKHWGEILRNGAKILKDKKVAELGVILANEPHWYSEKGSWAYKLQEMNGISSYTLNKFRDWLSSKYNGDITQLNTNWGKSFASFTDVDIEIPISKALKGQPIWYDWMRYNMDRGIDWFEFMQSELHAVNPELDTHIKIVAPSFLGDARTGGIDVEALSTLTTMVGHDAKSYGGKSINPHKKTGDWLTKYPYDWQSVSMFHDFMESVAPDKININSESHFLSSVHWKDLDPRTSYIRSVYWLATLSGMDANMAWFWARDPDGSPEDRLEGALKFFDPALAASFAGSNNMQPHISNEYTQVMYDLNSFSEEIVALREQRRPIRMFYSETTAINIDHYMTKNKKLYEAIFFNGTPLGYVTENIIKTQDNSLWDTVVVYNNTHVTDAEFTTLQTYLDNGGNVILDNSEALSLNEYGEKRQKKLTASKGKLTILGTKDITKISQAALAEVKKSGQPKVLVSAENGTDHKTVMWRVVPHKSDSYLVNIYNLGYNPAKLNIALADGQSFKVKDLITSNELGAEFKLASEGVLLLEITAQ</sequence>
<dbReference type="EMBL" id="JAWDIO010000002">
    <property type="protein sequence ID" value="MDU0354768.1"/>
    <property type="molecule type" value="Genomic_DNA"/>
</dbReference>
<dbReference type="InterPro" id="IPR029062">
    <property type="entry name" value="Class_I_gatase-like"/>
</dbReference>
<evidence type="ECO:0000313" key="5">
    <source>
        <dbReference type="EMBL" id="MDU0354768.1"/>
    </source>
</evidence>